<dbReference type="EC" id="3.2.1.17" evidence="3"/>
<dbReference type="PANTHER" id="PTHR34135:SF2">
    <property type="entry name" value="LYSOZYME"/>
    <property type="match status" value="1"/>
</dbReference>
<evidence type="ECO:0000256" key="1">
    <source>
        <dbReference type="ARBA" id="ARBA00000632"/>
    </source>
</evidence>
<dbReference type="Gene3D" id="3.20.20.80">
    <property type="entry name" value="Glycosidases"/>
    <property type="match status" value="1"/>
</dbReference>
<organism evidence="4">
    <name type="scientific">Siphoviridae sp. ct8wU2</name>
    <dbReference type="NCBI Taxonomy" id="2827791"/>
    <lineage>
        <taxon>Viruses</taxon>
        <taxon>Duplodnaviria</taxon>
        <taxon>Heunggongvirae</taxon>
        <taxon>Uroviricota</taxon>
        <taxon>Caudoviricetes</taxon>
    </lineage>
</organism>
<accession>A0A8S5SYZ4</accession>
<dbReference type="PANTHER" id="PTHR34135">
    <property type="entry name" value="LYSOZYME"/>
    <property type="match status" value="1"/>
</dbReference>
<evidence type="ECO:0000256" key="3">
    <source>
        <dbReference type="ARBA" id="ARBA00012732"/>
    </source>
</evidence>
<evidence type="ECO:0000256" key="2">
    <source>
        <dbReference type="ARBA" id="ARBA00010646"/>
    </source>
</evidence>
<dbReference type="SUPFAM" id="SSF51445">
    <property type="entry name" value="(Trans)glycosidases"/>
    <property type="match status" value="1"/>
</dbReference>
<name>A0A8S5SYZ4_9CAUD</name>
<dbReference type="GO" id="GO:0016998">
    <property type="term" value="P:cell wall macromolecule catabolic process"/>
    <property type="evidence" value="ECO:0007669"/>
    <property type="project" value="InterPro"/>
</dbReference>
<dbReference type="Pfam" id="PF01183">
    <property type="entry name" value="Glyco_hydro_25"/>
    <property type="match status" value="1"/>
</dbReference>
<protein>
    <recommendedName>
        <fullName evidence="3">lysozyme</fullName>
        <ecNumber evidence="3">3.2.1.17</ecNumber>
    </recommendedName>
</protein>
<reference evidence="4" key="1">
    <citation type="journal article" date="2021" name="Proc. Natl. Acad. Sci. U.S.A.">
        <title>A Catalog of Tens of Thousands of Viruses from Human Metagenomes Reveals Hidden Associations with Chronic Diseases.</title>
        <authorList>
            <person name="Tisza M.J."/>
            <person name="Buck C.B."/>
        </authorList>
    </citation>
    <scope>NUCLEOTIDE SEQUENCE</scope>
    <source>
        <strain evidence="4">Ct8wU2</strain>
    </source>
</reference>
<dbReference type="InterPro" id="IPR017853">
    <property type="entry name" value="GH"/>
</dbReference>
<proteinExistence type="inferred from homology"/>
<dbReference type="InterPro" id="IPR002053">
    <property type="entry name" value="Glyco_hydro_25"/>
</dbReference>
<dbReference type="GO" id="GO:0009253">
    <property type="term" value="P:peptidoglycan catabolic process"/>
    <property type="evidence" value="ECO:0007669"/>
    <property type="project" value="InterPro"/>
</dbReference>
<comment type="catalytic activity">
    <reaction evidence="1">
        <text>Hydrolysis of (1-&gt;4)-beta-linkages between N-acetylmuramic acid and N-acetyl-D-glucosamine residues in a peptidoglycan and between N-acetyl-D-glucosamine residues in chitodextrins.</text>
        <dbReference type="EC" id="3.2.1.17"/>
    </reaction>
</comment>
<comment type="similarity">
    <text evidence="2">Belongs to the glycosyl hydrolase 25 family.</text>
</comment>
<dbReference type="GO" id="GO:0016052">
    <property type="term" value="P:carbohydrate catabolic process"/>
    <property type="evidence" value="ECO:0007669"/>
    <property type="project" value="TreeGrafter"/>
</dbReference>
<dbReference type="GO" id="GO:0003796">
    <property type="term" value="F:lysozyme activity"/>
    <property type="evidence" value="ECO:0007669"/>
    <property type="project" value="UniProtKB-EC"/>
</dbReference>
<evidence type="ECO:0000313" key="4">
    <source>
        <dbReference type="EMBL" id="DAF55754.1"/>
    </source>
</evidence>
<sequence length="195" mass="22210">MLRGVDVSENNGIVDWGRVALGLDFAIIRIGYGRNHLDSQFYNNINGALTAGLKIGIYHYGYALLPERAQEEARFVVETLADCGLSPEKLEMGIWFDMEDADGYKQRHGMPSRQEITAMCSEFICECNRSGYSCGIYASLDWLEHQIATEQLASYVPYWVAQWGGRCDWPNASMWQYTDGYYVDGKEFDGNLYFD</sequence>
<dbReference type="EMBL" id="BK032699">
    <property type="protein sequence ID" value="DAF55754.1"/>
    <property type="molecule type" value="Genomic_DNA"/>
</dbReference>